<dbReference type="GeneID" id="112905472"/>
<gene>
    <name evidence="4" type="primary">LOC112905472</name>
</gene>
<organism evidence="3 4">
    <name type="scientific">Agrilus planipennis</name>
    <name type="common">Emerald ash borer</name>
    <name type="synonym">Agrilus marcopoli</name>
    <dbReference type="NCBI Taxonomy" id="224129"/>
    <lineage>
        <taxon>Eukaryota</taxon>
        <taxon>Metazoa</taxon>
        <taxon>Ecdysozoa</taxon>
        <taxon>Arthropoda</taxon>
        <taxon>Hexapoda</taxon>
        <taxon>Insecta</taxon>
        <taxon>Pterygota</taxon>
        <taxon>Neoptera</taxon>
        <taxon>Endopterygota</taxon>
        <taxon>Coleoptera</taxon>
        <taxon>Polyphaga</taxon>
        <taxon>Elateriformia</taxon>
        <taxon>Buprestoidea</taxon>
        <taxon>Buprestidae</taxon>
        <taxon>Agrilinae</taxon>
        <taxon>Agrilus</taxon>
    </lineage>
</organism>
<sequence length="120" mass="14262">MYFWKVFQCLLLEGENAGSEALRNAEMFYIENHKFEKFINRHKDIPCLVPESNEKMQNSYLILDEYMRFLDCRDGWKTPSKSILDVGVIDALKFSGFDEIMFLKRGGKYKWSKKDADLTW</sequence>
<dbReference type="InterPro" id="IPR051196">
    <property type="entry name" value="RSAD2/Viperin_antiviral"/>
</dbReference>
<reference evidence="4" key="1">
    <citation type="submission" date="2025-08" db="UniProtKB">
        <authorList>
            <consortium name="RefSeq"/>
        </authorList>
    </citation>
    <scope>IDENTIFICATION</scope>
    <source>
        <tissue evidence="4">Entire body</tissue>
    </source>
</reference>
<keyword evidence="2" id="KW-0004">4Fe-4S</keyword>
<evidence type="ECO:0000256" key="1">
    <source>
        <dbReference type="ARBA" id="ARBA00001966"/>
    </source>
</evidence>
<keyword evidence="3" id="KW-1185">Reference proteome</keyword>
<accession>A0A7F5RCT2</accession>
<evidence type="ECO:0000313" key="3">
    <source>
        <dbReference type="Proteomes" id="UP000192223"/>
    </source>
</evidence>
<protein>
    <submittedName>
        <fullName evidence="4">Radical S-adenosyl methionine domain-containing protein 2-like</fullName>
    </submittedName>
</protein>
<keyword evidence="2" id="KW-0411">Iron-sulfur</keyword>
<dbReference type="AlphaFoldDB" id="A0A7F5RCT2"/>
<dbReference type="KEGG" id="apln:112905472"/>
<name>A0A7F5RCT2_AGRPL</name>
<dbReference type="PANTHER" id="PTHR21339">
    <property type="entry name" value="RADICAL S-ADENOSYL METHIONINE DOMAIN-CONTAINING PROTEIN 2"/>
    <property type="match status" value="1"/>
</dbReference>
<dbReference type="PANTHER" id="PTHR21339:SF0">
    <property type="entry name" value="S-ADENOSYLMETHIONINE-DEPENDENT NUCLEOTIDE DEHYDRATASE RSAD2"/>
    <property type="match status" value="1"/>
</dbReference>
<evidence type="ECO:0000256" key="2">
    <source>
        <dbReference type="ARBA" id="ARBA00022485"/>
    </source>
</evidence>
<keyword evidence="2" id="KW-0408">Iron</keyword>
<dbReference type="OrthoDB" id="549750at2759"/>
<dbReference type="RefSeq" id="XP_025833779.1">
    <property type="nucleotide sequence ID" value="XM_025977994.1"/>
</dbReference>
<evidence type="ECO:0000313" key="4">
    <source>
        <dbReference type="RefSeq" id="XP_025833779.1"/>
    </source>
</evidence>
<keyword evidence="2" id="KW-0479">Metal-binding</keyword>
<dbReference type="GO" id="GO:0051539">
    <property type="term" value="F:4 iron, 4 sulfur cluster binding"/>
    <property type="evidence" value="ECO:0007669"/>
    <property type="project" value="UniProtKB-KW"/>
</dbReference>
<proteinExistence type="predicted"/>
<dbReference type="InParanoid" id="A0A7F5RCT2"/>
<dbReference type="Proteomes" id="UP000192223">
    <property type="component" value="Unplaced"/>
</dbReference>
<comment type="cofactor">
    <cofactor evidence="1">
        <name>[4Fe-4S] cluster</name>
        <dbReference type="ChEBI" id="CHEBI:49883"/>
    </cofactor>
</comment>